<dbReference type="PANTHER" id="PTHR13301">
    <property type="entry name" value="X-BOX TRANSCRIPTION FACTOR-RELATED"/>
    <property type="match status" value="1"/>
</dbReference>
<evidence type="ECO:0000313" key="2">
    <source>
        <dbReference type="Proteomes" id="UP000447434"/>
    </source>
</evidence>
<dbReference type="AlphaFoldDB" id="A0A6A4NP22"/>
<evidence type="ECO:0000313" key="1">
    <source>
        <dbReference type="EMBL" id="KAE9591242.1"/>
    </source>
</evidence>
<sequence>MRLALLGETVELHGADGYGGPLYIGTCCFHRRDALCGKKYNGRFMNDWKSEIEHVMETNLQELEEQSKALACCTYEENTLWGKEVDNLLSISYNTSY</sequence>
<dbReference type="OrthoDB" id="72851at2759"/>
<protein>
    <recommendedName>
        <fullName evidence="3">Cellulose synthase (UDP-forming)</fullName>
    </recommendedName>
</protein>
<organism evidence="1 2">
    <name type="scientific">Lupinus albus</name>
    <name type="common">White lupine</name>
    <name type="synonym">Lupinus termis</name>
    <dbReference type="NCBI Taxonomy" id="3870"/>
    <lineage>
        <taxon>Eukaryota</taxon>
        <taxon>Viridiplantae</taxon>
        <taxon>Streptophyta</taxon>
        <taxon>Embryophyta</taxon>
        <taxon>Tracheophyta</taxon>
        <taxon>Spermatophyta</taxon>
        <taxon>Magnoliopsida</taxon>
        <taxon>eudicotyledons</taxon>
        <taxon>Gunneridae</taxon>
        <taxon>Pentapetalae</taxon>
        <taxon>rosids</taxon>
        <taxon>fabids</taxon>
        <taxon>Fabales</taxon>
        <taxon>Fabaceae</taxon>
        <taxon>Papilionoideae</taxon>
        <taxon>50 kb inversion clade</taxon>
        <taxon>genistoids sensu lato</taxon>
        <taxon>core genistoids</taxon>
        <taxon>Genisteae</taxon>
        <taxon>Lupinus</taxon>
    </lineage>
</organism>
<gene>
    <name evidence="1" type="ORF">Lalb_Chr20g0116421</name>
</gene>
<dbReference type="Proteomes" id="UP000447434">
    <property type="component" value="Chromosome 20"/>
</dbReference>
<accession>A0A6A4NP22</accession>
<keyword evidence="2" id="KW-1185">Reference proteome</keyword>
<reference evidence="2" key="1">
    <citation type="journal article" date="2020" name="Nat. Commun.">
        <title>Genome sequence of the cluster root forming white lupin.</title>
        <authorList>
            <person name="Hufnagel B."/>
            <person name="Marques A."/>
            <person name="Soriano A."/>
            <person name="Marques L."/>
            <person name="Divol F."/>
            <person name="Doumas P."/>
            <person name="Sallet E."/>
            <person name="Mancinotti D."/>
            <person name="Carrere S."/>
            <person name="Marande W."/>
            <person name="Arribat S."/>
            <person name="Keller J."/>
            <person name="Huneau C."/>
            <person name="Blein T."/>
            <person name="Aime D."/>
            <person name="Laguerre M."/>
            <person name="Taylor J."/>
            <person name="Schubert V."/>
            <person name="Nelson M."/>
            <person name="Geu-Flores F."/>
            <person name="Crespi M."/>
            <person name="Gallardo-Guerrero K."/>
            <person name="Delaux P.-M."/>
            <person name="Salse J."/>
            <person name="Berges H."/>
            <person name="Guyot R."/>
            <person name="Gouzy J."/>
            <person name="Peret B."/>
        </authorList>
    </citation>
    <scope>NUCLEOTIDE SEQUENCE [LARGE SCALE GENOMIC DNA]</scope>
    <source>
        <strain evidence="2">cv. Amiga</strain>
    </source>
</reference>
<comment type="caution">
    <text evidence="1">The sequence shown here is derived from an EMBL/GenBank/DDBJ whole genome shotgun (WGS) entry which is preliminary data.</text>
</comment>
<proteinExistence type="predicted"/>
<dbReference type="EMBL" id="WOCE01000020">
    <property type="protein sequence ID" value="KAE9591242.1"/>
    <property type="molecule type" value="Genomic_DNA"/>
</dbReference>
<evidence type="ECO:0008006" key="3">
    <source>
        <dbReference type="Google" id="ProtNLM"/>
    </source>
</evidence>
<name>A0A6A4NP22_LUPAL</name>